<protein>
    <recommendedName>
        <fullName evidence="5 7">Putative hydroxypyruvate isomerase</fullName>
        <ecNumber evidence="4 7">5.3.1.22</ecNumber>
    </recommendedName>
</protein>
<evidence type="ECO:0000256" key="4">
    <source>
        <dbReference type="ARBA" id="ARBA00012570"/>
    </source>
</evidence>
<dbReference type="InterPro" id="IPR036237">
    <property type="entry name" value="Xyl_isomerase-like_sf"/>
</dbReference>
<dbReference type="PANTHER" id="PTHR43489:SF6">
    <property type="entry name" value="HYDROXYPYRUVATE ISOMERASE-RELATED"/>
    <property type="match status" value="1"/>
</dbReference>
<accession>A0ABN8PI83</accession>
<gene>
    <name evidence="9" type="ORF">PLOB_00043956</name>
</gene>
<dbReference type="SUPFAM" id="SSF51658">
    <property type="entry name" value="Xylose isomerase-like"/>
    <property type="match status" value="1"/>
</dbReference>
<name>A0ABN8PI83_9CNID</name>
<dbReference type="EC" id="5.3.1.22" evidence="4 7"/>
<evidence type="ECO:0000256" key="2">
    <source>
        <dbReference type="ARBA" id="ARBA00002968"/>
    </source>
</evidence>
<comment type="similarity">
    <text evidence="3 7">Belongs to the hyi family.</text>
</comment>
<dbReference type="InterPro" id="IPR050417">
    <property type="entry name" value="Sugar_Epim/Isomerase"/>
</dbReference>
<dbReference type="Gene3D" id="3.20.20.150">
    <property type="entry name" value="Divalent-metal-dependent TIM barrel enzymes"/>
    <property type="match status" value="1"/>
</dbReference>
<evidence type="ECO:0000256" key="5">
    <source>
        <dbReference type="ARBA" id="ARBA00017985"/>
    </source>
</evidence>
<sequence>MALKFAANLSFAFQEHENFLQRYQAAKNAGSFKGVESGFPLDIPIDELCIARESAQIEHVHMNAFDGNSKGLAAVPGREEEFKQCLELSIKYAEALKCTRLHVLAGVFTGGITSKDNKVVTLWEETYIKNMKYAAQRLQESGITLLAEPISTIPGYFLTNTQQAINFIKKVDHSNMKLQLDMFHHQRTSGNLTQTLIDSMPYIGHIQISQVPSRNEPDSDGEVNYPYIFHQIAKLGYKGWIGCEYHPRGRTLDGLGWLAPYLID</sequence>
<reference evidence="9 10" key="1">
    <citation type="submission" date="2022-05" db="EMBL/GenBank/DDBJ databases">
        <authorList>
            <consortium name="Genoscope - CEA"/>
            <person name="William W."/>
        </authorList>
    </citation>
    <scope>NUCLEOTIDE SEQUENCE [LARGE SCALE GENOMIC DNA]</scope>
</reference>
<dbReference type="Pfam" id="PF01261">
    <property type="entry name" value="AP_endonuc_2"/>
    <property type="match status" value="1"/>
</dbReference>
<evidence type="ECO:0000256" key="6">
    <source>
        <dbReference type="ARBA" id="ARBA00023235"/>
    </source>
</evidence>
<dbReference type="InterPro" id="IPR013022">
    <property type="entry name" value="Xyl_isomerase-like_TIM-brl"/>
</dbReference>
<dbReference type="EMBL" id="CALNXK010000073">
    <property type="protein sequence ID" value="CAH3144409.1"/>
    <property type="molecule type" value="Genomic_DNA"/>
</dbReference>
<comment type="catalytic activity">
    <reaction evidence="1 7">
        <text>3-hydroxypyruvate = 2-hydroxy-3-oxopropanoate</text>
        <dbReference type="Rhea" id="RHEA:11952"/>
        <dbReference type="ChEBI" id="CHEBI:17180"/>
        <dbReference type="ChEBI" id="CHEBI:57978"/>
        <dbReference type="EC" id="5.3.1.22"/>
    </reaction>
</comment>
<evidence type="ECO:0000256" key="1">
    <source>
        <dbReference type="ARBA" id="ARBA00000476"/>
    </source>
</evidence>
<dbReference type="Proteomes" id="UP001159405">
    <property type="component" value="Unassembled WGS sequence"/>
</dbReference>
<comment type="function">
    <text evidence="2 7">Catalyzes the reversible isomerization between hydroxypyruvate and 2-hydroxy-3-oxopropanoate (also termed tartronate semialdehyde).</text>
</comment>
<dbReference type="PANTHER" id="PTHR43489">
    <property type="entry name" value="ISOMERASE"/>
    <property type="match status" value="1"/>
</dbReference>
<comment type="caution">
    <text evidence="9">The sequence shown here is derived from an EMBL/GenBank/DDBJ whole genome shotgun (WGS) entry which is preliminary data.</text>
</comment>
<evidence type="ECO:0000256" key="3">
    <source>
        <dbReference type="ARBA" id="ARBA00005962"/>
    </source>
</evidence>
<keyword evidence="6 7" id="KW-0413">Isomerase</keyword>
<proteinExistence type="inferred from homology"/>
<feature type="domain" description="Xylose isomerase-like TIM barrel" evidence="8">
    <location>
        <begin position="24"/>
        <end position="259"/>
    </location>
</feature>
<dbReference type="PIRSF" id="PIRSF006241">
    <property type="entry name" value="HyI"/>
    <property type="match status" value="1"/>
</dbReference>
<evidence type="ECO:0000259" key="8">
    <source>
        <dbReference type="Pfam" id="PF01261"/>
    </source>
</evidence>
<dbReference type="InterPro" id="IPR026040">
    <property type="entry name" value="HyI-like"/>
</dbReference>
<evidence type="ECO:0000313" key="9">
    <source>
        <dbReference type="EMBL" id="CAH3144409.1"/>
    </source>
</evidence>
<keyword evidence="10" id="KW-1185">Reference proteome</keyword>
<organism evidence="9 10">
    <name type="scientific">Porites lobata</name>
    <dbReference type="NCBI Taxonomy" id="104759"/>
    <lineage>
        <taxon>Eukaryota</taxon>
        <taxon>Metazoa</taxon>
        <taxon>Cnidaria</taxon>
        <taxon>Anthozoa</taxon>
        <taxon>Hexacorallia</taxon>
        <taxon>Scleractinia</taxon>
        <taxon>Fungiina</taxon>
        <taxon>Poritidae</taxon>
        <taxon>Porites</taxon>
    </lineage>
</organism>
<evidence type="ECO:0000256" key="7">
    <source>
        <dbReference type="PIRNR" id="PIRNR006241"/>
    </source>
</evidence>
<evidence type="ECO:0000313" key="10">
    <source>
        <dbReference type="Proteomes" id="UP001159405"/>
    </source>
</evidence>